<evidence type="ECO:0000259" key="7">
    <source>
        <dbReference type="PROSITE" id="PS51192"/>
    </source>
</evidence>
<reference evidence="9 10" key="1">
    <citation type="journal article" date="2018" name="Mol. Biol. Evol.">
        <title>Broad Genomic Sampling Reveals a Smut Pathogenic Ancestry of the Fungal Clade Ustilaginomycotina.</title>
        <authorList>
            <person name="Kijpornyongpan T."/>
            <person name="Mondo S.J."/>
            <person name="Barry K."/>
            <person name="Sandor L."/>
            <person name="Lee J."/>
            <person name="Lipzen A."/>
            <person name="Pangilinan J."/>
            <person name="LaButti K."/>
            <person name="Hainaut M."/>
            <person name="Henrissat B."/>
            <person name="Grigoriev I.V."/>
            <person name="Spatafora J.W."/>
            <person name="Aime M.C."/>
        </authorList>
    </citation>
    <scope>NUCLEOTIDE SEQUENCE [LARGE SCALE GENOMIC DNA]</scope>
    <source>
        <strain evidence="9 10">MCA 4658</strain>
    </source>
</reference>
<organism evidence="9 10">
    <name type="scientific">Ceraceosorus guamensis</name>
    <dbReference type="NCBI Taxonomy" id="1522189"/>
    <lineage>
        <taxon>Eukaryota</taxon>
        <taxon>Fungi</taxon>
        <taxon>Dikarya</taxon>
        <taxon>Basidiomycota</taxon>
        <taxon>Ustilaginomycotina</taxon>
        <taxon>Exobasidiomycetes</taxon>
        <taxon>Ceraceosorales</taxon>
        <taxon>Ceraceosoraceae</taxon>
        <taxon>Ceraceosorus</taxon>
    </lineage>
</organism>
<dbReference type="GO" id="GO:0003724">
    <property type="term" value="F:RNA helicase activity"/>
    <property type="evidence" value="ECO:0007669"/>
    <property type="project" value="UniProtKB-EC"/>
</dbReference>
<evidence type="ECO:0000256" key="6">
    <source>
        <dbReference type="SAM" id="MobiDB-lite"/>
    </source>
</evidence>
<dbReference type="Gene3D" id="3.40.50.300">
    <property type="entry name" value="P-loop containing nucleotide triphosphate hydrolases"/>
    <property type="match status" value="2"/>
</dbReference>
<proteinExistence type="inferred from homology"/>
<comment type="similarity">
    <text evidence="5">Belongs to the DEAD box helicase family.</text>
</comment>
<keyword evidence="5" id="KW-0347">Helicase</keyword>
<feature type="domain" description="Helicase C-terminal" evidence="8">
    <location>
        <begin position="411"/>
        <end position="570"/>
    </location>
</feature>
<dbReference type="SMART" id="SM00487">
    <property type="entry name" value="DEXDc"/>
    <property type="match status" value="1"/>
</dbReference>
<dbReference type="Pfam" id="PF00270">
    <property type="entry name" value="DEAD"/>
    <property type="match status" value="1"/>
</dbReference>
<feature type="region of interest" description="Disordered" evidence="6">
    <location>
        <begin position="76"/>
        <end position="104"/>
    </location>
</feature>
<dbReference type="InterPro" id="IPR014001">
    <property type="entry name" value="Helicase_ATP-bd"/>
</dbReference>
<evidence type="ECO:0000313" key="10">
    <source>
        <dbReference type="Proteomes" id="UP000245783"/>
    </source>
</evidence>
<evidence type="ECO:0000313" key="9">
    <source>
        <dbReference type="EMBL" id="PWN45531.1"/>
    </source>
</evidence>
<dbReference type="Proteomes" id="UP000245783">
    <property type="component" value="Unassembled WGS sequence"/>
</dbReference>
<keyword evidence="2 5" id="KW-0378">Hydrolase</keyword>
<evidence type="ECO:0000256" key="3">
    <source>
        <dbReference type="ARBA" id="ARBA00022840"/>
    </source>
</evidence>
<dbReference type="GO" id="GO:0016787">
    <property type="term" value="F:hydrolase activity"/>
    <property type="evidence" value="ECO:0007669"/>
    <property type="project" value="UniProtKB-KW"/>
</dbReference>
<keyword evidence="3 5" id="KW-0067">ATP-binding</keyword>
<dbReference type="InterPro" id="IPR027417">
    <property type="entry name" value="P-loop_NTPase"/>
</dbReference>
<dbReference type="RefSeq" id="XP_025372691.1">
    <property type="nucleotide sequence ID" value="XM_025512394.1"/>
</dbReference>
<dbReference type="SUPFAM" id="SSF52540">
    <property type="entry name" value="P-loop containing nucleoside triphosphate hydrolases"/>
    <property type="match status" value="1"/>
</dbReference>
<dbReference type="AlphaFoldDB" id="A0A316W9X4"/>
<dbReference type="InterPro" id="IPR011545">
    <property type="entry name" value="DEAD/DEAH_box_helicase_dom"/>
</dbReference>
<dbReference type="GO" id="GO:0005524">
    <property type="term" value="F:ATP binding"/>
    <property type="evidence" value="ECO:0007669"/>
    <property type="project" value="UniProtKB-UniRule"/>
</dbReference>
<comment type="domain">
    <text evidence="5">The Q motif is unique to and characteristic of the DEAD box family of RNA helicases and controls ATP binding and hydrolysis.</text>
</comment>
<evidence type="ECO:0000259" key="8">
    <source>
        <dbReference type="PROSITE" id="PS51194"/>
    </source>
</evidence>
<feature type="region of interest" description="Disordered" evidence="6">
    <location>
        <begin position="712"/>
        <end position="795"/>
    </location>
</feature>
<dbReference type="STRING" id="1522189.A0A316W9X4"/>
<evidence type="ECO:0000256" key="4">
    <source>
        <dbReference type="ARBA" id="ARBA00022884"/>
    </source>
</evidence>
<evidence type="ECO:0000256" key="2">
    <source>
        <dbReference type="ARBA" id="ARBA00022801"/>
    </source>
</evidence>
<dbReference type="PANTHER" id="PTHR24031">
    <property type="entry name" value="RNA HELICASE"/>
    <property type="match status" value="1"/>
</dbReference>
<feature type="compositionally biased region" description="Basic and acidic residues" evidence="6">
    <location>
        <begin position="594"/>
        <end position="605"/>
    </location>
</feature>
<gene>
    <name evidence="9" type="ORF">IE81DRAFT_309241</name>
</gene>
<comment type="function">
    <text evidence="5">RNA helicase.</text>
</comment>
<dbReference type="EMBL" id="KZ819355">
    <property type="protein sequence ID" value="PWN45531.1"/>
    <property type="molecule type" value="Genomic_DNA"/>
</dbReference>
<keyword evidence="4 5" id="KW-0694">RNA-binding</keyword>
<comment type="catalytic activity">
    <reaction evidence="5">
        <text>ATP + H2O = ADP + phosphate + H(+)</text>
        <dbReference type="Rhea" id="RHEA:13065"/>
        <dbReference type="ChEBI" id="CHEBI:15377"/>
        <dbReference type="ChEBI" id="CHEBI:15378"/>
        <dbReference type="ChEBI" id="CHEBI:30616"/>
        <dbReference type="ChEBI" id="CHEBI:43474"/>
        <dbReference type="ChEBI" id="CHEBI:456216"/>
        <dbReference type="EC" id="3.6.4.13"/>
    </reaction>
</comment>
<dbReference type="GO" id="GO:0003723">
    <property type="term" value="F:RNA binding"/>
    <property type="evidence" value="ECO:0007669"/>
    <property type="project" value="UniProtKB-UniRule"/>
</dbReference>
<feature type="domain" description="Helicase ATP-binding" evidence="7">
    <location>
        <begin position="155"/>
        <end position="374"/>
    </location>
</feature>
<dbReference type="InParanoid" id="A0A316W9X4"/>
<dbReference type="PROSITE" id="PS51192">
    <property type="entry name" value="HELICASE_ATP_BIND_1"/>
    <property type="match status" value="1"/>
</dbReference>
<keyword evidence="10" id="KW-1185">Reference proteome</keyword>
<sequence>MLARRAVNAALAGARPNGARTSVRLLSSSTNTTSTLLSASTAFGPVSSSTSRNAFLSHIKSALAVRSYSTAENAVASETALEEEDEQRQQEKEQAARAPKPVVPRDGTFASLKGHIDYGTFKALTVKPFGYVDMSDVQREVLHLLPKLADVKSGEMEDGKGRDLLVKAKTGTGKTLAFMVPAVESRVNAIHDVERGIFNQPFSEMLKRHRPDFDFSSLDKHGRKALVRQYVANTVGTLVISPTRELATQIANEAIKLHHFHEGYECRLLVGGASRHMQLKDWRRGRPDVVVATPGRLLDLLQEDEMVRDAIAATQTFILDEADTLLDMGFRDDIAKIREYLPPREQRTNFLFSATVSKEIRKLTHSLLEESHRFIDTVPEGEENVHQNIPQFATEVPSGMDQMVHLVNLVAHDQIVNAGKSKVIIFAPTTKLTEFISELLLSKSVKSLLPCGTSTFMNVIHSGKDQDKRFRVSSQFRSYKNGAAVLVTSDVSARGVDYPGTTRVIQISVPPGADNYIHRVGRTGRAGADGRGDIILTPYEKPFLTGVLSKLAPVQELAFSDFQQELQDLCKRYDEEPESVVDQKTLKMLTGPDQRPDPRQRREPNGFRIPQAKFVGSFSEKLDPAHVQSVLGEQISRMSEESGNDRLVGIAMSHLGFISGHADALNLSKTAALEGQKEWVDSLSRGSERLYVSKMMIDKLGLNDRRGGGFAKGGFGGGRGGRGGGRGGFGRGGGFRGFDRGGRSDFSPSYGRNDRMFDRGESSSYGRRDRGARDSDFGGGGSRRSSFADMSSDRF</sequence>
<feature type="compositionally biased region" description="Gly residues" evidence="6">
    <location>
        <begin position="712"/>
        <end position="736"/>
    </location>
</feature>
<accession>A0A316W9X4</accession>
<dbReference type="InterPro" id="IPR001650">
    <property type="entry name" value="Helicase_C-like"/>
</dbReference>
<name>A0A316W9X4_9BASI</name>
<dbReference type="Pfam" id="PF00271">
    <property type="entry name" value="Helicase_C"/>
    <property type="match status" value="1"/>
</dbReference>
<keyword evidence="1 5" id="KW-0547">Nucleotide-binding</keyword>
<dbReference type="OrthoDB" id="193716at2759"/>
<dbReference type="GeneID" id="37034264"/>
<dbReference type="PROSITE" id="PS51194">
    <property type="entry name" value="HELICASE_CTER"/>
    <property type="match status" value="1"/>
</dbReference>
<evidence type="ECO:0000256" key="1">
    <source>
        <dbReference type="ARBA" id="ARBA00022741"/>
    </source>
</evidence>
<dbReference type="SMART" id="SM00490">
    <property type="entry name" value="HELICc"/>
    <property type="match status" value="1"/>
</dbReference>
<protein>
    <recommendedName>
        <fullName evidence="5">ATP-dependent RNA helicase</fullName>
        <ecNumber evidence="5">3.6.4.13</ecNumber>
    </recommendedName>
</protein>
<dbReference type="EC" id="3.6.4.13" evidence="5"/>
<feature type="region of interest" description="Disordered" evidence="6">
    <location>
        <begin position="583"/>
        <end position="607"/>
    </location>
</feature>
<evidence type="ECO:0000256" key="5">
    <source>
        <dbReference type="RuleBase" id="RU365068"/>
    </source>
</evidence>
<dbReference type="CDD" id="cd18787">
    <property type="entry name" value="SF2_C_DEAD"/>
    <property type="match status" value="1"/>
</dbReference>
<feature type="compositionally biased region" description="Basic and acidic residues" evidence="6">
    <location>
        <begin position="752"/>
        <end position="776"/>
    </location>
</feature>